<evidence type="ECO:0000256" key="4">
    <source>
        <dbReference type="PROSITE-ProRule" id="PRU01248"/>
    </source>
</evidence>
<evidence type="ECO:0000256" key="5">
    <source>
        <dbReference type="SAM" id="MobiDB-lite"/>
    </source>
</evidence>
<dbReference type="InterPro" id="IPR010998">
    <property type="entry name" value="Integrase_recombinase_N"/>
</dbReference>
<sequence length="354" mass="38596">MSEDLSLVPSSNATQTVSAQLARASTKVAGFLEAGLQGAANTERAYTSDLKSYVAFCERHGLQAVPADVDTLTEYVAYLATEKPAPKPSVGGSGEKKKQKGQQPLTRPHALATIQRHLAAIRKAHQLAGYRLPATLDALNVVMDGIARTLGKRQDQAPAFTVDELKHAIRRIDLDTSAGIRDRALLLLGFAGAFRRSELVDLNIEQLEFTERALLVHLAKSKTNQYGAVEDKAIFYAPTLDYCPVRCLRAWLNLLGRTTGPLFVKIPRTTPGQMAVPSQKRLSDISINKLVQKRLGPGYSAHSLRVSFVTVAVLNGQSHKAIKNQTKQKTDAMIERYTQLNNVVAYNAAQALGL</sequence>
<keyword evidence="3" id="KW-0233">DNA recombination</keyword>
<dbReference type="Gene3D" id="1.10.150.130">
    <property type="match status" value="1"/>
</dbReference>
<dbReference type="Proteomes" id="UP000622017">
    <property type="component" value="Unassembled WGS sequence"/>
</dbReference>
<dbReference type="PROSITE" id="PS51900">
    <property type="entry name" value="CB"/>
    <property type="match status" value="1"/>
</dbReference>
<dbReference type="CDD" id="cd00799">
    <property type="entry name" value="INT_Cre_C"/>
    <property type="match status" value="1"/>
</dbReference>
<dbReference type="SUPFAM" id="SSF56349">
    <property type="entry name" value="DNA breaking-rejoining enzymes"/>
    <property type="match status" value="1"/>
</dbReference>
<dbReference type="InterPro" id="IPR044068">
    <property type="entry name" value="CB"/>
</dbReference>
<organism evidence="8 9">
    <name type="scientific">Hymenobacter citatus</name>
    <dbReference type="NCBI Taxonomy" id="2763506"/>
    <lineage>
        <taxon>Bacteria</taxon>
        <taxon>Pseudomonadati</taxon>
        <taxon>Bacteroidota</taxon>
        <taxon>Cytophagia</taxon>
        <taxon>Cytophagales</taxon>
        <taxon>Hymenobacteraceae</taxon>
        <taxon>Hymenobacter</taxon>
    </lineage>
</organism>
<dbReference type="InterPro" id="IPR002104">
    <property type="entry name" value="Integrase_catalytic"/>
</dbReference>
<dbReference type="Gene3D" id="1.10.443.10">
    <property type="entry name" value="Intergrase catalytic core"/>
    <property type="match status" value="1"/>
</dbReference>
<proteinExistence type="predicted"/>
<evidence type="ECO:0000313" key="8">
    <source>
        <dbReference type="EMBL" id="MBC6613193.1"/>
    </source>
</evidence>
<name>A0ABR7MQ44_9BACT</name>
<reference evidence="8 9" key="1">
    <citation type="submission" date="2020-08" db="EMBL/GenBank/DDBJ databases">
        <title>Hymenobacter sp.</title>
        <authorList>
            <person name="Kim M.K."/>
        </authorList>
    </citation>
    <scope>NUCLEOTIDE SEQUENCE [LARGE SCALE GENOMIC DNA]</scope>
    <source>
        <strain evidence="8 9">BT507</strain>
    </source>
</reference>
<dbReference type="InterPro" id="IPR011010">
    <property type="entry name" value="DNA_brk_join_enz"/>
</dbReference>
<evidence type="ECO:0000259" key="7">
    <source>
        <dbReference type="PROSITE" id="PS51900"/>
    </source>
</evidence>
<protein>
    <submittedName>
        <fullName evidence="8">Tyrosine-type recombinase/integrase</fullName>
    </submittedName>
</protein>
<evidence type="ECO:0000313" key="9">
    <source>
        <dbReference type="Proteomes" id="UP000622017"/>
    </source>
</evidence>
<gene>
    <name evidence="8" type="ORF">H8B15_19890</name>
</gene>
<dbReference type="SUPFAM" id="SSF47823">
    <property type="entry name" value="lambda integrase-like, N-terminal domain"/>
    <property type="match status" value="1"/>
</dbReference>
<comment type="caution">
    <text evidence="8">The sequence shown here is derived from an EMBL/GenBank/DDBJ whole genome shotgun (WGS) entry which is preliminary data.</text>
</comment>
<evidence type="ECO:0000256" key="1">
    <source>
        <dbReference type="ARBA" id="ARBA00022908"/>
    </source>
</evidence>
<evidence type="ECO:0000259" key="6">
    <source>
        <dbReference type="PROSITE" id="PS51898"/>
    </source>
</evidence>
<dbReference type="PANTHER" id="PTHR34605">
    <property type="entry name" value="PHAGE_INTEGRASE DOMAIN-CONTAINING PROTEIN"/>
    <property type="match status" value="1"/>
</dbReference>
<dbReference type="PROSITE" id="PS51898">
    <property type="entry name" value="TYR_RECOMBINASE"/>
    <property type="match status" value="1"/>
</dbReference>
<keyword evidence="1" id="KW-0229">DNA integration</keyword>
<evidence type="ECO:0000256" key="3">
    <source>
        <dbReference type="ARBA" id="ARBA00023172"/>
    </source>
</evidence>
<feature type="region of interest" description="Disordered" evidence="5">
    <location>
        <begin position="83"/>
        <end position="108"/>
    </location>
</feature>
<keyword evidence="9" id="KW-1185">Reference proteome</keyword>
<dbReference type="PANTHER" id="PTHR34605:SF3">
    <property type="entry name" value="P CELL-TYPE AGGLUTINATION PROTEIN MAP4-LIKE-RELATED"/>
    <property type="match status" value="1"/>
</dbReference>
<dbReference type="InterPro" id="IPR013762">
    <property type="entry name" value="Integrase-like_cat_sf"/>
</dbReference>
<feature type="domain" description="Tyr recombinase" evidence="6">
    <location>
        <begin position="155"/>
        <end position="350"/>
    </location>
</feature>
<feature type="domain" description="Core-binding (CB)" evidence="7">
    <location>
        <begin position="26"/>
        <end position="129"/>
    </location>
</feature>
<dbReference type="Pfam" id="PF00589">
    <property type="entry name" value="Phage_integrase"/>
    <property type="match status" value="1"/>
</dbReference>
<evidence type="ECO:0000256" key="2">
    <source>
        <dbReference type="ARBA" id="ARBA00023125"/>
    </source>
</evidence>
<dbReference type="InterPro" id="IPR052925">
    <property type="entry name" value="Phage_Integrase-like_Recomb"/>
</dbReference>
<accession>A0ABR7MQ44</accession>
<keyword evidence="2 4" id="KW-0238">DNA-binding</keyword>
<dbReference type="EMBL" id="JACSCY010000025">
    <property type="protein sequence ID" value="MBC6613193.1"/>
    <property type="molecule type" value="Genomic_DNA"/>
</dbReference>